<evidence type="ECO:0000256" key="3">
    <source>
        <dbReference type="ARBA" id="ARBA00022842"/>
    </source>
</evidence>
<name>A0A835RQS4_VANPL</name>
<dbReference type="Gene3D" id="1.10.600.10">
    <property type="entry name" value="Farnesyl Diphosphate Synthase"/>
    <property type="match status" value="1"/>
</dbReference>
<dbReference type="Pfam" id="PF03936">
    <property type="entry name" value="Terpene_synth_C"/>
    <property type="match status" value="1"/>
</dbReference>
<accession>A0A835RQS4</accession>
<dbReference type="Proteomes" id="UP000639772">
    <property type="component" value="Chromosome 3"/>
</dbReference>
<dbReference type="OrthoDB" id="672026at2759"/>
<proteinExistence type="predicted"/>
<evidence type="ECO:0000256" key="2">
    <source>
        <dbReference type="ARBA" id="ARBA00022723"/>
    </source>
</evidence>
<organism evidence="6 7">
    <name type="scientific">Vanilla planifolia</name>
    <name type="common">Vanilla</name>
    <dbReference type="NCBI Taxonomy" id="51239"/>
    <lineage>
        <taxon>Eukaryota</taxon>
        <taxon>Viridiplantae</taxon>
        <taxon>Streptophyta</taxon>
        <taxon>Embryophyta</taxon>
        <taxon>Tracheophyta</taxon>
        <taxon>Spermatophyta</taxon>
        <taxon>Magnoliopsida</taxon>
        <taxon>Liliopsida</taxon>
        <taxon>Asparagales</taxon>
        <taxon>Orchidaceae</taxon>
        <taxon>Vanilloideae</taxon>
        <taxon>Vanilleae</taxon>
        <taxon>Vanilla</taxon>
    </lineage>
</organism>
<sequence length="209" mass="23843">MKLCLQTLHDITNEIANLVLSEHGWNPIDALRTSWASLCKAFLIEAGWFREGITPKTSEYLENGLKSTGVSVILTHFCLLLGNTAGRQITTVPTDGAVLFRLAALSLRLWDDLGSAQDEKQDGFDGSYVYYYMKEHEVSLESAIKHTMEMISDAWKSLNKECLLSNHFSQIVKKAILNSVRMMRVMYTYKNQRLPMLEQYTQLIFLEPI</sequence>
<dbReference type="GO" id="GO:0010333">
    <property type="term" value="F:terpene synthase activity"/>
    <property type="evidence" value="ECO:0007669"/>
    <property type="project" value="InterPro"/>
</dbReference>
<dbReference type="InterPro" id="IPR005630">
    <property type="entry name" value="Terpene_synthase_metal-bd"/>
</dbReference>
<comment type="cofactor">
    <cofactor evidence="1">
        <name>Mg(2+)</name>
        <dbReference type="ChEBI" id="CHEBI:18420"/>
    </cofactor>
</comment>
<feature type="domain" description="Terpene synthase metal-binding" evidence="5">
    <location>
        <begin position="1"/>
        <end position="156"/>
    </location>
</feature>
<keyword evidence="2" id="KW-0479">Metal-binding</keyword>
<dbReference type="GO" id="GO:0016114">
    <property type="term" value="P:terpenoid biosynthetic process"/>
    <property type="evidence" value="ECO:0007669"/>
    <property type="project" value="InterPro"/>
</dbReference>
<gene>
    <name evidence="6" type="ORF">HPP92_007225</name>
</gene>
<dbReference type="PANTHER" id="PTHR31225:SF0">
    <property type="entry name" value="S-(+)-LINALOOL SYNTHASE, CHLOROPLASTIC"/>
    <property type="match status" value="1"/>
</dbReference>
<dbReference type="EMBL" id="JADCNM010000003">
    <property type="protein sequence ID" value="KAG0490362.1"/>
    <property type="molecule type" value="Genomic_DNA"/>
</dbReference>
<comment type="caution">
    <text evidence="6">The sequence shown here is derived from an EMBL/GenBank/DDBJ whole genome shotgun (WGS) entry which is preliminary data.</text>
</comment>
<dbReference type="AlphaFoldDB" id="A0A835RQS4"/>
<dbReference type="InterPro" id="IPR008949">
    <property type="entry name" value="Isoprenoid_synthase_dom_sf"/>
</dbReference>
<evidence type="ECO:0000256" key="4">
    <source>
        <dbReference type="ARBA" id="ARBA00023239"/>
    </source>
</evidence>
<dbReference type="GO" id="GO:0000287">
    <property type="term" value="F:magnesium ion binding"/>
    <property type="evidence" value="ECO:0007669"/>
    <property type="project" value="InterPro"/>
</dbReference>
<keyword evidence="4" id="KW-0456">Lyase</keyword>
<evidence type="ECO:0000256" key="1">
    <source>
        <dbReference type="ARBA" id="ARBA00001946"/>
    </source>
</evidence>
<dbReference type="InterPro" id="IPR050148">
    <property type="entry name" value="Terpene_synthase-like"/>
</dbReference>
<protein>
    <recommendedName>
        <fullName evidence="5">Terpene synthase metal-binding domain-containing protein</fullName>
    </recommendedName>
</protein>
<evidence type="ECO:0000313" key="7">
    <source>
        <dbReference type="Proteomes" id="UP000639772"/>
    </source>
</evidence>
<keyword evidence="3" id="KW-0460">Magnesium</keyword>
<dbReference type="PANTHER" id="PTHR31225">
    <property type="entry name" value="OS04G0344100 PROTEIN-RELATED"/>
    <property type="match status" value="1"/>
</dbReference>
<evidence type="ECO:0000259" key="5">
    <source>
        <dbReference type="Pfam" id="PF03936"/>
    </source>
</evidence>
<evidence type="ECO:0000313" key="6">
    <source>
        <dbReference type="EMBL" id="KAG0490362.1"/>
    </source>
</evidence>
<reference evidence="6 7" key="1">
    <citation type="journal article" date="2020" name="Nat. Food">
        <title>A phased Vanilla planifolia genome enables genetic improvement of flavour and production.</title>
        <authorList>
            <person name="Hasing T."/>
            <person name="Tang H."/>
            <person name="Brym M."/>
            <person name="Khazi F."/>
            <person name="Huang T."/>
            <person name="Chambers A.H."/>
        </authorList>
    </citation>
    <scope>NUCLEOTIDE SEQUENCE [LARGE SCALE GENOMIC DNA]</scope>
    <source>
        <tissue evidence="6">Leaf</tissue>
    </source>
</reference>
<dbReference type="SUPFAM" id="SSF48576">
    <property type="entry name" value="Terpenoid synthases"/>
    <property type="match status" value="1"/>
</dbReference>